<dbReference type="AlphaFoldDB" id="A0A2M7VC24"/>
<gene>
    <name evidence="2" type="ORF">COX80_00400</name>
</gene>
<evidence type="ECO:0008006" key="4">
    <source>
        <dbReference type="Google" id="ProtNLM"/>
    </source>
</evidence>
<keyword evidence="1" id="KW-0812">Transmembrane</keyword>
<comment type="caution">
    <text evidence="2">The sequence shown here is derived from an EMBL/GenBank/DDBJ whole genome shotgun (WGS) entry which is preliminary data.</text>
</comment>
<protein>
    <recommendedName>
        <fullName evidence="4">Quinate/shikimate 5-dehydrogenase/glutamyl-tRNA reductase domain-containing protein</fullName>
    </recommendedName>
</protein>
<reference evidence="3" key="1">
    <citation type="submission" date="2017-09" db="EMBL/GenBank/DDBJ databases">
        <title>Depth-based differentiation of microbial function through sediment-hosted aquifers and enrichment of novel symbionts in the deep terrestrial subsurface.</title>
        <authorList>
            <person name="Probst A.J."/>
            <person name="Ladd B."/>
            <person name="Jarett J.K."/>
            <person name="Geller-Mcgrath D.E."/>
            <person name="Sieber C.M.K."/>
            <person name="Emerson J.B."/>
            <person name="Anantharaman K."/>
            <person name="Thomas B.C."/>
            <person name="Malmstrom R."/>
            <person name="Stieglmeier M."/>
            <person name="Klingl A."/>
            <person name="Woyke T."/>
            <person name="Ryan C.M."/>
            <person name="Banfield J.F."/>
        </authorList>
    </citation>
    <scope>NUCLEOTIDE SEQUENCE [LARGE SCALE GENOMIC DNA]</scope>
</reference>
<keyword evidence="1" id="KW-1133">Transmembrane helix</keyword>
<dbReference type="EMBL" id="PFPL01000006">
    <property type="protein sequence ID" value="PIZ96846.1"/>
    <property type="molecule type" value="Genomic_DNA"/>
</dbReference>
<evidence type="ECO:0000313" key="3">
    <source>
        <dbReference type="Proteomes" id="UP000231453"/>
    </source>
</evidence>
<proteinExistence type="predicted"/>
<organism evidence="2 3">
    <name type="scientific">Candidatus Magasanikbacteria bacterium CG_4_10_14_0_2_um_filter_33_14</name>
    <dbReference type="NCBI Taxonomy" id="1974636"/>
    <lineage>
        <taxon>Bacteria</taxon>
        <taxon>Candidatus Magasanikiibacteriota</taxon>
    </lineage>
</organism>
<evidence type="ECO:0000256" key="1">
    <source>
        <dbReference type="SAM" id="Phobius"/>
    </source>
</evidence>
<evidence type="ECO:0000313" key="2">
    <source>
        <dbReference type="EMBL" id="PIZ96846.1"/>
    </source>
</evidence>
<feature type="transmembrane region" description="Helical" evidence="1">
    <location>
        <begin position="61"/>
        <end position="81"/>
    </location>
</feature>
<keyword evidence="1" id="KW-0472">Membrane</keyword>
<name>A0A2M7VC24_9BACT</name>
<sequence>MNNPEGISSRNRVGLAFVEDVETVDVVEVEETLLTDAVETLDPEPVSNQKKKRRKNLFQRILKKFFVLVARAYVSFFYYTWPILKKAIKPKFVFAVYGNRKQQGRFFSESFTKKARRAFPIGFMFFRGKLGMYCASPRTEEEMAEKPAFASAYLMGVLSEFPKTKHFALAGRLPSFDHKARGKNVPEPLRDGSMGTRYVMLRTAEALAKKLGKTLSETTFCIPGGAGFTGAKVVEDLSRICRFVIALDPRYEMSETMGNVLRTNDARAVGQADAVIILTGNGKEVENFIPYLHNGMVLADDTHPPVPKYLREQVAGTGAMLYKTVAEARRGIRMIPALPGFEPSNVPGCLLQCVVEMTAGRYFDEHDFSRFCDEADKLGFYAKLISHPD</sequence>
<accession>A0A2M7VC24</accession>
<dbReference type="Proteomes" id="UP000231453">
    <property type="component" value="Unassembled WGS sequence"/>
</dbReference>